<dbReference type="GO" id="GO:0003676">
    <property type="term" value="F:nucleic acid binding"/>
    <property type="evidence" value="ECO:0007669"/>
    <property type="project" value="InterPro"/>
</dbReference>
<evidence type="ECO:0000313" key="2">
    <source>
        <dbReference type="EMBL" id="KAF7350413.1"/>
    </source>
</evidence>
<dbReference type="EMBL" id="JACAZI010000010">
    <property type="protein sequence ID" value="KAF7350413.1"/>
    <property type="molecule type" value="Genomic_DNA"/>
</dbReference>
<sequence length="777" mass="87066">MPALKHKACVKNLGSLAKKKTKLADSPTTELEPTHPNSPEDSEVSSNDMQIDLTTSDCASTVSSENSDLSEALGDVPAFELENSLLAWLDVAKRRLQKILERKQPEVKDKCCGPYYKTKIGAAPAPRTVRLKKAEERKVMEAHGSGLSSWLRKPSQQRQPAVELGSERSQAVDRMQIDDQTADGTTPTEIDEEETRRSESPTPSELSRLEEDGLGDFEEIFATVSATAGQSPDPPTVSPAVTSAVPMPSPANPAGPRPSVQFGPPSFSRADDTFCPAEKIPAGTPPCPKQIDEAIRKLHAFLRPSRGPNTKGYKHADLNMRATQNGGKKADIIAKSAGNGTWMLRRLREWSITYIKDDTNLPTSKYGKFNGSVLEDEDLAQEIHMHLQGLGPYIAVQDVVNYMSSDEMKTRLNLKNGISLRTAQRWMKRMEYRWQSEPKGMYSDGHERDDVVHYRQNIFLLRWAAYDKHTQKWAKKGGDVAESSEAATGGDAPQKKSKRRVEEEKWEEWEEEPQRSFVGTPDGKVIVIWRHDECIFYANDRRKIRWVHSSETVKPRKKGEGHSMMVIAFVLPDYGWEARLTMKPGKTRDGYYGNKEILEHATMMMDRLDATRPDEIHVLAYDNATIHTARAPDALSARHMVVKPPGINSKTGVQQNFLVKTKGPDGSEMQVRMRDATFADGTSQALYFPEGHPKAGIFKGMRNLIHERIAKGAALPNPDKLKAECKKFKCPPSRTDCCCRCILYTQPDFINQKSLLEEHCEKRVVIKSFFSRSSTVN</sequence>
<gene>
    <name evidence="2" type="ORF">MVEN_01346200</name>
</gene>
<dbReference type="Gene3D" id="3.30.420.10">
    <property type="entry name" value="Ribonuclease H-like superfamily/Ribonuclease H"/>
    <property type="match status" value="1"/>
</dbReference>
<feature type="compositionally biased region" description="Pro residues" evidence="1">
    <location>
        <begin position="247"/>
        <end position="256"/>
    </location>
</feature>
<feature type="region of interest" description="Disordered" evidence="1">
    <location>
        <begin position="143"/>
        <end position="209"/>
    </location>
</feature>
<accession>A0A8H7CWZ2</accession>
<feature type="region of interest" description="Disordered" evidence="1">
    <location>
        <begin position="477"/>
        <end position="506"/>
    </location>
</feature>
<feature type="region of interest" description="Disordered" evidence="1">
    <location>
        <begin position="225"/>
        <end position="263"/>
    </location>
</feature>
<dbReference type="AlphaFoldDB" id="A0A8H7CWZ2"/>
<dbReference type="InterPro" id="IPR036397">
    <property type="entry name" value="RNaseH_sf"/>
</dbReference>
<dbReference type="Proteomes" id="UP000620124">
    <property type="component" value="Unassembled WGS sequence"/>
</dbReference>
<comment type="caution">
    <text evidence="2">The sequence shown here is derived from an EMBL/GenBank/DDBJ whole genome shotgun (WGS) entry which is preliminary data.</text>
</comment>
<protein>
    <submittedName>
        <fullName evidence="2">Uncharacterized protein</fullName>
    </submittedName>
</protein>
<dbReference type="OrthoDB" id="10039611at2759"/>
<feature type="region of interest" description="Disordered" evidence="1">
    <location>
        <begin position="19"/>
        <end position="69"/>
    </location>
</feature>
<dbReference type="PANTHER" id="PTHR35871:SF1">
    <property type="entry name" value="CXC1-LIKE CYSTEINE CLUSTER ASSOCIATED WITH KDZ TRANSPOSASES DOMAIN-CONTAINING PROTEIN"/>
    <property type="match status" value="1"/>
</dbReference>
<keyword evidence="3" id="KW-1185">Reference proteome</keyword>
<organism evidence="2 3">
    <name type="scientific">Mycena venus</name>
    <dbReference type="NCBI Taxonomy" id="2733690"/>
    <lineage>
        <taxon>Eukaryota</taxon>
        <taxon>Fungi</taxon>
        <taxon>Dikarya</taxon>
        <taxon>Basidiomycota</taxon>
        <taxon>Agaricomycotina</taxon>
        <taxon>Agaricomycetes</taxon>
        <taxon>Agaricomycetidae</taxon>
        <taxon>Agaricales</taxon>
        <taxon>Marasmiineae</taxon>
        <taxon>Mycenaceae</taxon>
        <taxon>Mycena</taxon>
    </lineage>
</organism>
<dbReference type="PANTHER" id="PTHR35871">
    <property type="entry name" value="EXPRESSED PROTEIN"/>
    <property type="match status" value="1"/>
</dbReference>
<name>A0A8H7CWZ2_9AGAR</name>
<evidence type="ECO:0000313" key="3">
    <source>
        <dbReference type="Proteomes" id="UP000620124"/>
    </source>
</evidence>
<feature type="compositionally biased region" description="Polar residues" evidence="1">
    <location>
        <begin position="26"/>
        <end position="69"/>
    </location>
</feature>
<feature type="compositionally biased region" description="Polar residues" evidence="1">
    <location>
        <begin position="178"/>
        <end position="188"/>
    </location>
</feature>
<proteinExistence type="predicted"/>
<reference evidence="2" key="1">
    <citation type="submission" date="2020-05" db="EMBL/GenBank/DDBJ databases">
        <title>Mycena genomes resolve the evolution of fungal bioluminescence.</title>
        <authorList>
            <person name="Tsai I.J."/>
        </authorList>
    </citation>
    <scope>NUCLEOTIDE SEQUENCE</scope>
    <source>
        <strain evidence="2">CCC161011</strain>
    </source>
</reference>
<evidence type="ECO:0000256" key="1">
    <source>
        <dbReference type="SAM" id="MobiDB-lite"/>
    </source>
</evidence>